<keyword evidence="2" id="KW-0804">Transcription</keyword>
<dbReference type="Gene3D" id="1.10.10.60">
    <property type="entry name" value="Homeodomain-like"/>
    <property type="match status" value="1"/>
</dbReference>
<dbReference type="Pfam" id="PF01965">
    <property type="entry name" value="DJ-1_PfpI"/>
    <property type="match status" value="1"/>
</dbReference>
<evidence type="ECO:0000256" key="1">
    <source>
        <dbReference type="ARBA" id="ARBA00023015"/>
    </source>
</evidence>
<dbReference type="SUPFAM" id="SSF52317">
    <property type="entry name" value="Class I glutamine amidotransferase-like"/>
    <property type="match status" value="1"/>
</dbReference>
<dbReference type="PANTHER" id="PTHR43130:SF3">
    <property type="entry name" value="HTH-TYPE TRANSCRIPTIONAL REGULATOR RV1931C"/>
    <property type="match status" value="1"/>
</dbReference>
<accession>A0ABV1X6J8</accession>
<dbReference type="Proteomes" id="UP001474181">
    <property type="component" value="Unassembled WGS sequence"/>
</dbReference>
<dbReference type="Gene3D" id="3.40.50.880">
    <property type="match status" value="1"/>
</dbReference>
<sequence>MHRIALLAVPPVTAAELSIPEMALGLARVDGRPCYEVVPCTTRAGTDVGTGTLQIVLRHGLEALPAADSVLVVGAGGRDEADPELLGALREAAAGGKRIASVCGSVFVLAQAGLLDGRRATTYWTYAAELRRRFPRVTVQPDVLYLQDGPVVTSAGLAAALDLCLHIVRTDFGTAVANDVARLVLAAPVRSGEQTQLIAEPVPVRPGISLAGTREWALRRLHEPLTLADLARHHNSSVRTVIRRFRAETGQTPLRWLLDQRIDRARELLETTDLALDQVAQRSGIGSVDSLRQHLVRRSGLTPSAYRAAFGRAATHR</sequence>
<evidence type="ECO:0000256" key="2">
    <source>
        <dbReference type="ARBA" id="ARBA00023163"/>
    </source>
</evidence>
<evidence type="ECO:0000259" key="3">
    <source>
        <dbReference type="PROSITE" id="PS01124"/>
    </source>
</evidence>
<dbReference type="InterPro" id="IPR009057">
    <property type="entry name" value="Homeodomain-like_sf"/>
</dbReference>
<keyword evidence="1" id="KW-0805">Transcription regulation</keyword>
<dbReference type="PROSITE" id="PS01124">
    <property type="entry name" value="HTH_ARAC_FAMILY_2"/>
    <property type="match status" value="1"/>
</dbReference>
<reference evidence="4 5" key="1">
    <citation type="submission" date="2024-06" db="EMBL/GenBank/DDBJ databases">
        <title>The Natural Products Discovery Center: Release of the First 8490 Sequenced Strains for Exploring Actinobacteria Biosynthetic Diversity.</title>
        <authorList>
            <person name="Kalkreuter E."/>
            <person name="Kautsar S.A."/>
            <person name="Yang D."/>
            <person name="Bader C.D."/>
            <person name="Teijaro C.N."/>
            <person name="Fluegel L."/>
            <person name="Davis C.M."/>
            <person name="Simpson J.R."/>
            <person name="Lauterbach L."/>
            <person name="Steele A.D."/>
            <person name="Gui C."/>
            <person name="Meng S."/>
            <person name="Li G."/>
            <person name="Viehrig K."/>
            <person name="Ye F."/>
            <person name="Su P."/>
            <person name="Kiefer A.F."/>
            <person name="Nichols A."/>
            <person name="Cepeda A.J."/>
            <person name="Yan W."/>
            <person name="Fan B."/>
            <person name="Jiang Y."/>
            <person name="Adhikari A."/>
            <person name="Zheng C.-J."/>
            <person name="Schuster L."/>
            <person name="Cowan T.M."/>
            <person name="Smanski M.J."/>
            <person name="Chevrette M.G."/>
            <person name="De Carvalho L.P.S."/>
            <person name="Shen B."/>
        </authorList>
    </citation>
    <scope>NUCLEOTIDE SEQUENCE [LARGE SCALE GENOMIC DNA]</scope>
    <source>
        <strain evidence="4 5">NPDC000234</strain>
    </source>
</reference>
<dbReference type="InterPro" id="IPR052158">
    <property type="entry name" value="INH-QAR"/>
</dbReference>
<protein>
    <submittedName>
        <fullName evidence="4">Helix-turn-helix domain-containing protein</fullName>
    </submittedName>
</protein>
<evidence type="ECO:0000313" key="5">
    <source>
        <dbReference type="Proteomes" id="UP001474181"/>
    </source>
</evidence>
<dbReference type="SMART" id="SM00342">
    <property type="entry name" value="HTH_ARAC"/>
    <property type="match status" value="1"/>
</dbReference>
<dbReference type="CDD" id="cd03137">
    <property type="entry name" value="GATase1_AraC_1"/>
    <property type="match status" value="1"/>
</dbReference>
<dbReference type="InterPro" id="IPR018060">
    <property type="entry name" value="HTH_AraC"/>
</dbReference>
<dbReference type="InterPro" id="IPR002818">
    <property type="entry name" value="DJ-1/PfpI"/>
</dbReference>
<proteinExistence type="predicted"/>
<comment type="caution">
    <text evidence="4">The sequence shown here is derived from an EMBL/GenBank/DDBJ whole genome shotgun (WGS) entry which is preliminary data.</text>
</comment>
<dbReference type="InterPro" id="IPR029062">
    <property type="entry name" value="Class_I_gatase-like"/>
</dbReference>
<dbReference type="RefSeq" id="WP_350786973.1">
    <property type="nucleotide sequence ID" value="NZ_JBEPEK010000354.1"/>
</dbReference>
<dbReference type="Pfam" id="PF12833">
    <property type="entry name" value="HTH_18"/>
    <property type="match status" value="1"/>
</dbReference>
<dbReference type="EMBL" id="JBEPEK010000354">
    <property type="protein sequence ID" value="MER7184660.1"/>
    <property type="molecule type" value="Genomic_DNA"/>
</dbReference>
<name>A0ABV1X6J8_9ACTN</name>
<feature type="domain" description="HTH araC/xylS-type" evidence="3">
    <location>
        <begin position="211"/>
        <end position="309"/>
    </location>
</feature>
<keyword evidence="5" id="KW-1185">Reference proteome</keyword>
<dbReference type="PANTHER" id="PTHR43130">
    <property type="entry name" value="ARAC-FAMILY TRANSCRIPTIONAL REGULATOR"/>
    <property type="match status" value="1"/>
</dbReference>
<evidence type="ECO:0000313" key="4">
    <source>
        <dbReference type="EMBL" id="MER7184660.1"/>
    </source>
</evidence>
<gene>
    <name evidence="4" type="ORF">ABT404_35235</name>
</gene>
<dbReference type="SUPFAM" id="SSF46689">
    <property type="entry name" value="Homeodomain-like"/>
    <property type="match status" value="2"/>
</dbReference>
<organism evidence="4 5">
    <name type="scientific">Streptomyces hyaluromycini</name>
    <dbReference type="NCBI Taxonomy" id="1377993"/>
    <lineage>
        <taxon>Bacteria</taxon>
        <taxon>Bacillati</taxon>
        <taxon>Actinomycetota</taxon>
        <taxon>Actinomycetes</taxon>
        <taxon>Kitasatosporales</taxon>
        <taxon>Streptomycetaceae</taxon>
        <taxon>Streptomyces</taxon>
    </lineage>
</organism>